<feature type="transmembrane region" description="Helical" evidence="6">
    <location>
        <begin position="287"/>
        <end position="309"/>
    </location>
</feature>
<evidence type="ECO:0000313" key="8">
    <source>
        <dbReference type="EMBL" id="ADZ82169.1"/>
    </source>
</evidence>
<evidence type="ECO:0000313" key="9">
    <source>
        <dbReference type="Proteomes" id="UP000008467"/>
    </source>
</evidence>
<feature type="transmembrane region" description="Helical" evidence="6">
    <location>
        <begin position="159"/>
        <end position="180"/>
    </location>
</feature>
<dbReference type="RefSeq" id="WP_013655470.1">
    <property type="nucleotide sequence ID" value="NC_015275.1"/>
</dbReference>
<dbReference type="GO" id="GO:0055085">
    <property type="term" value="P:transmembrane transport"/>
    <property type="evidence" value="ECO:0007669"/>
    <property type="project" value="UniProtKB-UniRule"/>
</dbReference>
<evidence type="ECO:0000256" key="4">
    <source>
        <dbReference type="ARBA" id="ARBA00022989"/>
    </source>
</evidence>
<evidence type="ECO:0000256" key="1">
    <source>
        <dbReference type="ARBA" id="ARBA00004651"/>
    </source>
</evidence>
<comment type="similarity">
    <text evidence="6">Belongs to the ABC-4 integral membrane protein family.</text>
</comment>
<dbReference type="GO" id="GO:0005886">
    <property type="term" value="C:plasma membrane"/>
    <property type="evidence" value="ECO:0007669"/>
    <property type="project" value="UniProtKB-SubCell"/>
</dbReference>
<keyword evidence="2 6" id="KW-1003">Cell membrane</keyword>
<feature type="transmembrane region" description="Helical" evidence="6">
    <location>
        <begin position="593"/>
        <end position="616"/>
    </location>
</feature>
<dbReference type="Proteomes" id="UP000008467">
    <property type="component" value="Chromosome"/>
</dbReference>
<dbReference type="InterPro" id="IPR052536">
    <property type="entry name" value="ABC-4_Integral_Memb_Prot"/>
</dbReference>
<dbReference type="PANTHER" id="PTHR46795:SF3">
    <property type="entry name" value="ABC TRANSPORTER PERMEASE"/>
    <property type="match status" value="1"/>
</dbReference>
<feature type="transmembrane region" description="Helical" evidence="6">
    <location>
        <begin position="113"/>
        <end position="139"/>
    </location>
</feature>
<proteinExistence type="inferred from homology"/>
<name>F2JKK9_CELLD</name>
<reference evidence="8 9" key="1">
    <citation type="journal article" date="2011" name="J. Bacteriol.">
        <title>Complete genome sequence of the cellulose-degrading bacterium Cellulosilyticum lentocellum.</title>
        <authorList>
            <consortium name="US DOE Joint Genome Institute"/>
            <person name="Miller D.A."/>
            <person name="Suen G."/>
            <person name="Bruce D."/>
            <person name="Copeland A."/>
            <person name="Cheng J.F."/>
            <person name="Detter C."/>
            <person name="Goodwin L.A."/>
            <person name="Han C.S."/>
            <person name="Hauser L.J."/>
            <person name="Land M.L."/>
            <person name="Lapidus A."/>
            <person name="Lucas S."/>
            <person name="Meincke L."/>
            <person name="Pitluck S."/>
            <person name="Tapia R."/>
            <person name="Teshima H."/>
            <person name="Woyke T."/>
            <person name="Fox B.G."/>
            <person name="Angert E.R."/>
            <person name="Currie C.R."/>
        </authorList>
    </citation>
    <scope>NUCLEOTIDE SEQUENCE [LARGE SCALE GENOMIC DNA]</scope>
    <source>
        <strain evidence="9">ATCC 49066 / DSM 5427 / NCIMB 11756 / RHM5</strain>
    </source>
</reference>
<evidence type="ECO:0000256" key="6">
    <source>
        <dbReference type="PIRNR" id="PIRNR018968"/>
    </source>
</evidence>
<dbReference type="PIRSF" id="PIRSF018968">
    <property type="entry name" value="ABC_permease_BceB"/>
    <property type="match status" value="1"/>
</dbReference>
<keyword evidence="6" id="KW-0813">Transport</keyword>
<accession>F2JKK9</accession>
<feature type="transmembrane region" description="Helical" evidence="6">
    <location>
        <begin position="54"/>
        <end position="77"/>
    </location>
</feature>
<feature type="transmembrane region" description="Helical" evidence="6">
    <location>
        <begin position="21"/>
        <end position="42"/>
    </location>
</feature>
<feature type="transmembrane region" description="Helical" evidence="6">
    <location>
        <begin position="538"/>
        <end position="559"/>
    </location>
</feature>
<dbReference type="PANTHER" id="PTHR46795">
    <property type="entry name" value="ABC TRANSPORTER PERMEASE-RELATED-RELATED"/>
    <property type="match status" value="1"/>
</dbReference>
<dbReference type="Pfam" id="PF02687">
    <property type="entry name" value="FtsX"/>
    <property type="match status" value="1"/>
</dbReference>
<evidence type="ECO:0000256" key="3">
    <source>
        <dbReference type="ARBA" id="ARBA00022692"/>
    </source>
</evidence>
<dbReference type="AlphaFoldDB" id="F2JKK9"/>
<comment type="subcellular location">
    <subcellularLocation>
        <location evidence="1 6">Cell membrane</location>
        <topology evidence="1 6">Multi-pass membrane protein</topology>
    </subcellularLocation>
</comment>
<feature type="transmembrane region" description="Helical" evidence="6">
    <location>
        <begin position="201"/>
        <end position="221"/>
    </location>
</feature>
<dbReference type="eggNOG" id="COG0577">
    <property type="taxonomic scope" value="Bacteria"/>
</dbReference>
<feature type="transmembrane region" description="Helical" evidence="6">
    <location>
        <begin position="628"/>
        <end position="652"/>
    </location>
</feature>
<feature type="transmembrane region" description="Helical" evidence="6">
    <location>
        <begin position="227"/>
        <end position="247"/>
    </location>
</feature>
<keyword evidence="4 6" id="KW-1133">Transmembrane helix</keyword>
<keyword evidence="5 6" id="KW-0472">Membrane</keyword>
<dbReference type="KEGG" id="cle:Clole_0427"/>
<dbReference type="InterPro" id="IPR003838">
    <property type="entry name" value="ABC3_permease_C"/>
</dbReference>
<dbReference type="InterPro" id="IPR027022">
    <property type="entry name" value="ABC_permease_BceB-typ"/>
</dbReference>
<keyword evidence="9" id="KW-1185">Reference proteome</keyword>
<feature type="domain" description="ABC3 transporter permease C-terminal" evidence="7">
    <location>
        <begin position="69"/>
        <end position="176"/>
    </location>
</feature>
<organism evidence="8 9">
    <name type="scientific">Cellulosilyticum lentocellum (strain ATCC 49066 / DSM 5427 / NCIMB 11756 / RHM5)</name>
    <name type="common">Clostridium lentocellum</name>
    <dbReference type="NCBI Taxonomy" id="642492"/>
    <lineage>
        <taxon>Bacteria</taxon>
        <taxon>Bacillati</taxon>
        <taxon>Bacillota</taxon>
        <taxon>Clostridia</taxon>
        <taxon>Lachnospirales</taxon>
        <taxon>Cellulosilyticaceae</taxon>
        <taxon>Cellulosilyticum</taxon>
    </lineage>
</organism>
<evidence type="ECO:0000259" key="7">
    <source>
        <dbReference type="Pfam" id="PF02687"/>
    </source>
</evidence>
<sequence length="664" mass="75864">MNKAVLLPKLSLNGIKKNGSVYVPYMLITTFSVFVFFIFSAICDNKMLYDLPYADYVMVLMQIGRVLLGIILAPILFSTHEFLVKQRKNELGLYNVLGLDQKYIGAIMCLESIFIYLVTTGLGILVATVFSKLIYLLLLNVSGLPVDTEFVGSFKSYEYTIVYFGVISLVNLGVSLWQVFITKPIELLKSNKKGEKEVRFLGFRAVMGFLILATGYYIALITELDSMIFVNFFLAVMLVIWGTRSIFKTGTIAILRWMKSKPNIYYKKKNFVTISGMLYRMKRNAQGLANICIFSTMIIITLICTLTVLTGEEGAVRFNYPMDAEYHFNVDEFDTLEKQEAFKAKVEEIAKAASSKITDYKEFTFQKVKGYKQDNAFLNASLHGGSREDTFALRFMTLSDYNRIENKQETLAENEVLIFSKSEDFASNEVILEDETFKVKEELKSFTIEAKEERNMVDETYYIILKDKESIDTLAAKFSASPKEDELYNIHFNIEAAEVNKDLLIENLNTYIDTAYGHRSSGYVGQWRKETRSMNGGFIFLGIFFGIVFSVCLVQMMYYKQISEGFEDKKSFEILQQVGMSDEEVKATIKRQILIVFFLPLIFAIIHMAFGLQVVKNLLGVLNLYNDALIYACSGVVIVAFTLLYVISYLFTAKAYYKIVKRMN</sequence>
<evidence type="ECO:0000256" key="2">
    <source>
        <dbReference type="ARBA" id="ARBA00022475"/>
    </source>
</evidence>
<dbReference type="HOGENOM" id="CLU_022800_2_3_9"/>
<protein>
    <recommendedName>
        <fullName evidence="7">ABC3 transporter permease C-terminal domain-containing protein</fullName>
    </recommendedName>
</protein>
<evidence type="ECO:0000256" key="5">
    <source>
        <dbReference type="ARBA" id="ARBA00023136"/>
    </source>
</evidence>
<keyword evidence="3 6" id="KW-0812">Transmembrane</keyword>
<gene>
    <name evidence="8" type="ordered locus">Clole_0427</name>
</gene>
<dbReference type="STRING" id="642492.Clole_0427"/>
<dbReference type="EMBL" id="CP002582">
    <property type="protein sequence ID" value="ADZ82169.1"/>
    <property type="molecule type" value="Genomic_DNA"/>
</dbReference>